<dbReference type="HAMAP" id="MF_00033">
    <property type="entry name" value="MurG"/>
    <property type="match status" value="1"/>
</dbReference>
<keyword evidence="11" id="KW-1133">Transmembrane helix</keyword>
<feature type="binding site" evidence="10">
    <location>
        <position position="124"/>
    </location>
    <ligand>
        <name>UDP-N-acetyl-alpha-D-glucosamine</name>
        <dbReference type="ChEBI" id="CHEBI:57705"/>
    </ligand>
</feature>
<dbReference type="UniPathway" id="UPA00219"/>
<comment type="similarity">
    <text evidence="10">Belongs to the glycosyltransferase 28 family. MurG subfamily.</text>
</comment>
<comment type="catalytic activity">
    <reaction evidence="10">
        <text>di-trans,octa-cis-undecaprenyl diphospho-N-acetyl-alpha-D-muramoyl-L-alanyl-D-glutamyl-meso-2,6-diaminopimeloyl-D-alanyl-D-alanine + UDP-N-acetyl-alpha-D-glucosamine = di-trans,octa-cis-undecaprenyl diphospho-[N-acetyl-alpha-D-glucosaminyl-(1-&gt;4)]-N-acetyl-alpha-D-muramoyl-L-alanyl-D-glutamyl-meso-2,6-diaminopimeloyl-D-alanyl-D-alanine + UDP + H(+)</text>
        <dbReference type="Rhea" id="RHEA:31227"/>
        <dbReference type="ChEBI" id="CHEBI:15378"/>
        <dbReference type="ChEBI" id="CHEBI:57705"/>
        <dbReference type="ChEBI" id="CHEBI:58223"/>
        <dbReference type="ChEBI" id="CHEBI:61387"/>
        <dbReference type="ChEBI" id="CHEBI:61388"/>
        <dbReference type="EC" id="2.4.1.227"/>
    </reaction>
</comment>
<sequence>MKILIASGTSGGHLFPGIAVADELKRIDKDCEVTFVTGQKAIAKKILKKEIYPYILLPNYNLPAGISFKLIPFFIGLTATFAAAFNILRKVKPNLVLGLGGFVAGPVLLCAWLLRIPTIIHEQNVFPGRTNLILSKFVEAIAISFEESAAFFKDKYKLVFTGNPIRNSLEIINKNEALVEFGFTAEKFTIFVIGGSQGAHTINQSIVKMFEKFNAEDRKGFQVIHISGESDCLEVRDRLSGLGVNSKVYSFFDKMDRAYCASDIVISRAGGIAISEIAFFGKASILIPYPYARTHQAGNARYMSIHNTSIVLEENELLVERLYDKISYFYRNREKIEKFSNPPRQKGLAVQNVVDLILNLKAE</sequence>
<dbReference type="GO" id="GO:0009252">
    <property type="term" value="P:peptidoglycan biosynthetic process"/>
    <property type="evidence" value="ECO:0007669"/>
    <property type="project" value="UniProtKB-UniRule"/>
</dbReference>
<evidence type="ECO:0000313" key="15">
    <source>
        <dbReference type="Proteomes" id="UP000230052"/>
    </source>
</evidence>
<evidence type="ECO:0000256" key="7">
    <source>
        <dbReference type="ARBA" id="ARBA00023136"/>
    </source>
</evidence>
<dbReference type="InterPro" id="IPR004276">
    <property type="entry name" value="GlycoTrans_28_N"/>
</dbReference>
<feature type="binding site" evidence="10">
    <location>
        <begin position="10"/>
        <end position="12"/>
    </location>
    <ligand>
        <name>UDP-N-acetyl-alpha-D-glucosamine</name>
        <dbReference type="ChEBI" id="CHEBI:57705"/>
    </ligand>
</feature>
<protein>
    <recommendedName>
        <fullName evidence="10">UDP-N-acetylglucosamine--N-acetylmuramyl-(pentapeptide) pyrophosphoryl-undecaprenol N-acetylglucosamine transferase</fullName>
        <ecNumber evidence="10">2.4.1.227</ecNumber>
    </recommendedName>
    <alternativeName>
        <fullName evidence="10">Undecaprenyl-PP-MurNAc-pentapeptide-UDPGlcNAc GlcNAc transferase</fullName>
    </alternativeName>
</protein>
<feature type="transmembrane region" description="Helical" evidence="11">
    <location>
        <begin position="66"/>
        <end position="88"/>
    </location>
</feature>
<feature type="binding site" evidence="10">
    <location>
        <position position="296"/>
    </location>
    <ligand>
        <name>UDP-N-acetyl-alpha-D-glucosamine</name>
        <dbReference type="ChEBI" id="CHEBI:57705"/>
    </ligand>
</feature>
<feature type="binding site" evidence="10">
    <location>
        <position position="166"/>
    </location>
    <ligand>
        <name>UDP-N-acetyl-alpha-D-glucosamine</name>
        <dbReference type="ChEBI" id="CHEBI:57705"/>
    </ligand>
</feature>
<comment type="subcellular location">
    <subcellularLocation>
        <location evidence="10">Cell membrane</location>
        <topology evidence="10">Peripheral membrane protein</topology>
        <orientation evidence="10">Cytoplasmic side</orientation>
    </subcellularLocation>
</comment>
<reference evidence="14 15" key="1">
    <citation type="submission" date="2017-09" db="EMBL/GenBank/DDBJ databases">
        <title>Depth-based differentiation of microbial function through sediment-hosted aquifers and enrichment of novel symbionts in the deep terrestrial subsurface.</title>
        <authorList>
            <person name="Probst A.J."/>
            <person name="Ladd B."/>
            <person name="Jarett J.K."/>
            <person name="Geller-Mcgrath D.E."/>
            <person name="Sieber C.M."/>
            <person name="Emerson J.B."/>
            <person name="Anantharaman K."/>
            <person name="Thomas B.C."/>
            <person name="Malmstrom R."/>
            <person name="Stieglmeier M."/>
            <person name="Klingl A."/>
            <person name="Woyke T."/>
            <person name="Ryan C.M."/>
            <person name="Banfield J.F."/>
        </authorList>
    </citation>
    <scope>NUCLEOTIDE SEQUENCE [LARGE SCALE GENOMIC DNA]</scope>
    <source>
        <strain evidence="14">CG07_land_8_20_14_0_80_42_15</strain>
    </source>
</reference>
<name>A0A2J0KT76_9BACT</name>
<accession>A0A2J0KT76</accession>
<dbReference type="GO" id="GO:0005886">
    <property type="term" value="C:plasma membrane"/>
    <property type="evidence" value="ECO:0007669"/>
    <property type="project" value="UniProtKB-SubCell"/>
</dbReference>
<dbReference type="CDD" id="cd03785">
    <property type="entry name" value="GT28_MurG"/>
    <property type="match status" value="1"/>
</dbReference>
<evidence type="ECO:0000256" key="1">
    <source>
        <dbReference type="ARBA" id="ARBA00022475"/>
    </source>
</evidence>
<keyword evidence="7 10" id="KW-0472">Membrane</keyword>
<dbReference type="SUPFAM" id="SSF53756">
    <property type="entry name" value="UDP-Glycosyltransferase/glycogen phosphorylase"/>
    <property type="match status" value="1"/>
</dbReference>
<gene>
    <name evidence="10 14" type="primary">murG</name>
    <name evidence="14" type="ORF">COS99_04645</name>
</gene>
<dbReference type="GO" id="GO:0005975">
    <property type="term" value="P:carbohydrate metabolic process"/>
    <property type="evidence" value="ECO:0007669"/>
    <property type="project" value="InterPro"/>
</dbReference>
<dbReference type="InterPro" id="IPR006009">
    <property type="entry name" value="GlcNAc_MurG"/>
</dbReference>
<evidence type="ECO:0000256" key="2">
    <source>
        <dbReference type="ARBA" id="ARBA00022618"/>
    </source>
</evidence>
<dbReference type="EC" id="2.4.1.227" evidence="10"/>
<evidence type="ECO:0000256" key="4">
    <source>
        <dbReference type="ARBA" id="ARBA00022679"/>
    </source>
</evidence>
<keyword evidence="1 10" id="KW-1003">Cell membrane</keyword>
<dbReference type="PANTHER" id="PTHR21015:SF22">
    <property type="entry name" value="GLYCOSYLTRANSFERASE"/>
    <property type="match status" value="1"/>
</dbReference>
<keyword evidence="3 10" id="KW-0328">Glycosyltransferase</keyword>
<dbReference type="GO" id="GO:0051301">
    <property type="term" value="P:cell division"/>
    <property type="evidence" value="ECO:0007669"/>
    <property type="project" value="UniProtKB-KW"/>
</dbReference>
<keyword evidence="2 10" id="KW-0132">Cell division</keyword>
<keyword evidence="5 10" id="KW-0133">Cell shape</keyword>
<dbReference type="AlphaFoldDB" id="A0A2J0KT76"/>
<dbReference type="GO" id="GO:0008360">
    <property type="term" value="P:regulation of cell shape"/>
    <property type="evidence" value="ECO:0007669"/>
    <property type="project" value="UniProtKB-KW"/>
</dbReference>
<proteinExistence type="inferred from homology"/>
<comment type="function">
    <text evidence="10">Cell wall formation. Catalyzes the transfer of a GlcNAc subunit on undecaprenyl-pyrophosphoryl-MurNAc-pentapeptide (lipid intermediate I) to form undecaprenyl-pyrophosphoryl-MurNAc-(pentapeptide)GlcNAc (lipid intermediate II).</text>
</comment>
<evidence type="ECO:0000256" key="9">
    <source>
        <dbReference type="ARBA" id="ARBA00023316"/>
    </source>
</evidence>
<keyword evidence="11" id="KW-0812">Transmembrane</keyword>
<evidence type="ECO:0000256" key="6">
    <source>
        <dbReference type="ARBA" id="ARBA00022984"/>
    </source>
</evidence>
<comment type="pathway">
    <text evidence="10">Cell wall biogenesis; peptidoglycan biosynthesis.</text>
</comment>
<comment type="caution">
    <text evidence="14">The sequence shown here is derived from an EMBL/GenBank/DDBJ whole genome shotgun (WGS) entry which is preliminary data.</text>
</comment>
<feature type="transmembrane region" description="Helical" evidence="11">
    <location>
        <begin position="95"/>
        <end position="114"/>
    </location>
</feature>
<dbReference type="EMBL" id="PEWV01000042">
    <property type="protein sequence ID" value="PIU41605.1"/>
    <property type="molecule type" value="Genomic_DNA"/>
</dbReference>
<evidence type="ECO:0000313" key="14">
    <source>
        <dbReference type="EMBL" id="PIU41605.1"/>
    </source>
</evidence>
<dbReference type="NCBIfam" id="TIGR01133">
    <property type="entry name" value="murG"/>
    <property type="match status" value="1"/>
</dbReference>
<dbReference type="Pfam" id="PF04101">
    <property type="entry name" value="Glyco_tran_28_C"/>
    <property type="match status" value="1"/>
</dbReference>
<dbReference type="GO" id="GO:0051991">
    <property type="term" value="F:UDP-N-acetyl-D-glucosamine:N-acetylmuramoyl-L-alanyl-D-glutamyl-meso-2,6-diaminopimelyl-D-alanyl-D-alanine-diphosphoundecaprenol 4-beta-N-acetylglucosaminlytransferase activity"/>
    <property type="evidence" value="ECO:0007669"/>
    <property type="project" value="RHEA"/>
</dbReference>
<feature type="domain" description="Glycosyl transferase family 28 C-terminal" evidence="13">
    <location>
        <begin position="189"/>
        <end position="341"/>
    </location>
</feature>
<evidence type="ECO:0000256" key="8">
    <source>
        <dbReference type="ARBA" id="ARBA00023306"/>
    </source>
</evidence>
<dbReference type="Proteomes" id="UP000230052">
    <property type="component" value="Unassembled WGS sequence"/>
</dbReference>
<evidence type="ECO:0000256" key="10">
    <source>
        <dbReference type="HAMAP-Rule" id="MF_00033"/>
    </source>
</evidence>
<keyword evidence="8 10" id="KW-0131">Cell cycle</keyword>
<evidence type="ECO:0000256" key="11">
    <source>
        <dbReference type="SAM" id="Phobius"/>
    </source>
</evidence>
<evidence type="ECO:0000259" key="12">
    <source>
        <dbReference type="Pfam" id="PF03033"/>
    </source>
</evidence>
<feature type="binding site" evidence="10">
    <location>
        <position position="196"/>
    </location>
    <ligand>
        <name>UDP-N-acetyl-alpha-D-glucosamine</name>
        <dbReference type="ChEBI" id="CHEBI:57705"/>
    </ligand>
</feature>
<evidence type="ECO:0000256" key="5">
    <source>
        <dbReference type="ARBA" id="ARBA00022960"/>
    </source>
</evidence>
<keyword evidence="6 10" id="KW-0573">Peptidoglycan synthesis</keyword>
<keyword evidence="4 10" id="KW-0808">Transferase</keyword>
<dbReference type="PANTHER" id="PTHR21015">
    <property type="entry name" value="UDP-N-ACETYLGLUCOSAMINE--N-ACETYLMURAMYL-(PENTAPEPTIDE) PYROPHOSPHORYL-UNDECAPRENOL N-ACETYLGLUCOSAMINE TRANSFERASE 1"/>
    <property type="match status" value="1"/>
</dbReference>
<dbReference type="GO" id="GO:0050511">
    <property type="term" value="F:undecaprenyldiphospho-muramoylpentapeptide beta-N-acetylglucosaminyltransferase activity"/>
    <property type="evidence" value="ECO:0007669"/>
    <property type="project" value="UniProtKB-UniRule"/>
</dbReference>
<keyword evidence="9 10" id="KW-0961">Cell wall biogenesis/degradation</keyword>
<evidence type="ECO:0000259" key="13">
    <source>
        <dbReference type="Pfam" id="PF04101"/>
    </source>
</evidence>
<dbReference type="InterPro" id="IPR007235">
    <property type="entry name" value="Glyco_trans_28_C"/>
</dbReference>
<comment type="caution">
    <text evidence="10">Lacks conserved residue(s) required for the propagation of feature annotation.</text>
</comment>
<dbReference type="Gene3D" id="3.40.50.2000">
    <property type="entry name" value="Glycogen Phosphorylase B"/>
    <property type="match status" value="2"/>
</dbReference>
<organism evidence="14 15">
    <name type="scientific">Candidatus Aquitaenariimonas noxiae</name>
    <dbReference type="NCBI Taxonomy" id="1974741"/>
    <lineage>
        <taxon>Bacteria</taxon>
        <taxon>Pseudomonadati</taxon>
        <taxon>Candidatus Omnitrophota</taxon>
        <taxon>Candidatus Aquitaenariimonas</taxon>
    </lineage>
</organism>
<dbReference type="GO" id="GO:0071555">
    <property type="term" value="P:cell wall organization"/>
    <property type="evidence" value="ECO:0007669"/>
    <property type="project" value="UniProtKB-KW"/>
</dbReference>
<dbReference type="Pfam" id="PF03033">
    <property type="entry name" value="Glyco_transf_28"/>
    <property type="match status" value="1"/>
</dbReference>
<feature type="domain" description="Glycosyltransferase family 28 N-terminal" evidence="12">
    <location>
        <begin position="4"/>
        <end position="142"/>
    </location>
</feature>
<evidence type="ECO:0000256" key="3">
    <source>
        <dbReference type="ARBA" id="ARBA00022676"/>
    </source>
</evidence>